<dbReference type="Pfam" id="PF01694">
    <property type="entry name" value="Rhomboid"/>
    <property type="match status" value="1"/>
</dbReference>
<reference evidence="7 8" key="1">
    <citation type="submission" date="2018-01" db="EMBL/GenBank/DDBJ databases">
        <title>Twenty Corynebacterium bovis Genomes.</title>
        <authorList>
            <person name="Gulvik C.A."/>
        </authorList>
    </citation>
    <scope>NUCLEOTIDE SEQUENCE [LARGE SCALE GENOMIC DNA]</scope>
    <source>
        <strain evidence="7 8">16-2004</strain>
    </source>
</reference>
<organism evidence="7 8">
    <name type="scientific">Corynebacterium bovis</name>
    <dbReference type="NCBI Taxonomy" id="36808"/>
    <lineage>
        <taxon>Bacteria</taxon>
        <taxon>Bacillati</taxon>
        <taxon>Actinomycetota</taxon>
        <taxon>Actinomycetes</taxon>
        <taxon>Mycobacteriales</taxon>
        <taxon>Corynebacteriaceae</taxon>
        <taxon>Corynebacterium</taxon>
    </lineage>
</organism>
<feature type="transmembrane region" description="Helical" evidence="5">
    <location>
        <begin position="7"/>
        <end position="27"/>
    </location>
</feature>
<dbReference type="InterPro" id="IPR022764">
    <property type="entry name" value="Peptidase_S54_rhomboid_dom"/>
</dbReference>
<evidence type="ECO:0000313" key="7">
    <source>
        <dbReference type="EMBL" id="RRQ01983.1"/>
    </source>
</evidence>
<keyword evidence="7" id="KW-0378">Hydrolase</keyword>
<dbReference type="PANTHER" id="PTHR43066">
    <property type="entry name" value="RHOMBOID-RELATED PROTEIN"/>
    <property type="match status" value="1"/>
</dbReference>
<keyword evidence="7" id="KW-0645">Protease</keyword>
<protein>
    <submittedName>
        <fullName evidence="7">Rhomboid family intramembrane serine protease</fullName>
    </submittedName>
</protein>
<comment type="subcellular location">
    <subcellularLocation>
        <location evidence="1">Membrane</location>
        <topology evidence="1">Multi-pass membrane protein</topology>
    </subcellularLocation>
</comment>
<evidence type="ECO:0000256" key="4">
    <source>
        <dbReference type="ARBA" id="ARBA00023136"/>
    </source>
</evidence>
<feature type="transmembrane region" description="Helical" evidence="5">
    <location>
        <begin position="122"/>
        <end position="139"/>
    </location>
</feature>
<gene>
    <name evidence="7" type="ORF">CXF42_10315</name>
</gene>
<evidence type="ECO:0000256" key="2">
    <source>
        <dbReference type="ARBA" id="ARBA00022692"/>
    </source>
</evidence>
<dbReference type="Proteomes" id="UP000278422">
    <property type="component" value="Unassembled WGS sequence"/>
</dbReference>
<proteinExistence type="predicted"/>
<dbReference type="GO" id="GO:0016020">
    <property type="term" value="C:membrane"/>
    <property type="evidence" value="ECO:0007669"/>
    <property type="project" value="UniProtKB-SubCell"/>
</dbReference>
<dbReference type="Gene3D" id="1.20.1540.10">
    <property type="entry name" value="Rhomboid-like"/>
    <property type="match status" value="1"/>
</dbReference>
<feature type="transmembrane region" description="Helical" evidence="5">
    <location>
        <begin position="94"/>
        <end position="116"/>
    </location>
</feature>
<feature type="transmembrane region" description="Helical" evidence="5">
    <location>
        <begin position="170"/>
        <end position="190"/>
    </location>
</feature>
<evidence type="ECO:0000256" key="3">
    <source>
        <dbReference type="ARBA" id="ARBA00022989"/>
    </source>
</evidence>
<dbReference type="GO" id="GO:0006508">
    <property type="term" value="P:proteolysis"/>
    <property type="evidence" value="ECO:0007669"/>
    <property type="project" value="UniProtKB-KW"/>
</dbReference>
<feature type="transmembrane region" description="Helical" evidence="5">
    <location>
        <begin position="148"/>
        <end position="164"/>
    </location>
</feature>
<dbReference type="PANTHER" id="PTHR43066:SF11">
    <property type="entry name" value="PEPTIDASE S54 RHOMBOID DOMAIN-CONTAINING PROTEIN"/>
    <property type="match status" value="1"/>
</dbReference>
<dbReference type="InterPro" id="IPR035952">
    <property type="entry name" value="Rhomboid-like_sf"/>
</dbReference>
<dbReference type="PROSITE" id="PS51257">
    <property type="entry name" value="PROKAR_LIPOPROTEIN"/>
    <property type="match status" value="1"/>
</dbReference>
<evidence type="ECO:0000259" key="6">
    <source>
        <dbReference type="Pfam" id="PF01694"/>
    </source>
</evidence>
<evidence type="ECO:0000256" key="1">
    <source>
        <dbReference type="ARBA" id="ARBA00004141"/>
    </source>
</evidence>
<keyword evidence="4 5" id="KW-0472">Membrane</keyword>
<keyword evidence="8" id="KW-1185">Reference proteome</keyword>
<feature type="domain" description="Peptidase S54 rhomboid" evidence="6">
    <location>
        <begin position="58"/>
        <end position="188"/>
    </location>
</feature>
<dbReference type="EMBL" id="PQNQ01000047">
    <property type="protein sequence ID" value="RRQ01983.1"/>
    <property type="molecule type" value="Genomic_DNA"/>
</dbReference>
<name>A0A3R8R3Y4_9CORY</name>
<dbReference type="SUPFAM" id="SSF144091">
    <property type="entry name" value="Rhomboid-like"/>
    <property type="match status" value="1"/>
</dbReference>
<accession>A0A3R8R3Y4</accession>
<dbReference type="GO" id="GO:0004252">
    <property type="term" value="F:serine-type endopeptidase activity"/>
    <property type="evidence" value="ECO:0007669"/>
    <property type="project" value="InterPro"/>
</dbReference>
<keyword evidence="2 5" id="KW-0812">Transmembrane</keyword>
<evidence type="ECO:0000256" key="5">
    <source>
        <dbReference type="SAM" id="Phobius"/>
    </source>
</evidence>
<dbReference type="RefSeq" id="WP_125175301.1">
    <property type="nucleotide sequence ID" value="NZ_JBHYBM010000193.1"/>
</dbReference>
<dbReference type="AlphaFoldDB" id="A0A3R8R3Y4"/>
<feature type="transmembrane region" description="Helical" evidence="5">
    <location>
        <begin position="60"/>
        <end position="82"/>
    </location>
</feature>
<evidence type="ECO:0000313" key="8">
    <source>
        <dbReference type="Proteomes" id="UP000278422"/>
    </source>
</evidence>
<keyword evidence="3 5" id="KW-1133">Transmembrane helix</keyword>
<comment type="caution">
    <text evidence="7">The sequence shown here is derived from an EMBL/GenBank/DDBJ whole genome shotgun (WGS) entry which is preliminary data.</text>
</comment>
<sequence>MDRIRHWVSGAPATSVFIIACVVVYLVTAAQSGSLTAPAAGSPLAWDLVVTRPSVEAGGWWRLATSALVHLGVTHIVLNMLLIGLVGRDLERSYGSVVVAVGMLLTALGGSVGSVFMDPYTAMGGASTIGYGMFAMLVARSASRREDLRGPVTLIIVNLVFTLASPGVSLWGHIGGLVVGAVIGAVLYLGRGRLLRTR</sequence>